<evidence type="ECO:0000256" key="1">
    <source>
        <dbReference type="ARBA" id="ARBA00009952"/>
    </source>
</evidence>
<reference evidence="2 3" key="2">
    <citation type="submission" date="2018-11" db="EMBL/GenBank/DDBJ databases">
        <authorList>
            <consortium name="Pathogen Informatics"/>
        </authorList>
    </citation>
    <scope>NUCLEOTIDE SEQUENCE [LARGE SCALE GENOMIC DNA]</scope>
</reference>
<dbReference type="PANTHER" id="PTHR21096:SF0">
    <property type="entry name" value="PROTEIN FAM136A"/>
    <property type="match status" value="1"/>
</dbReference>
<evidence type="ECO:0000313" key="4">
    <source>
        <dbReference type="WBParaSite" id="BTMF_0000237501-mRNA-1"/>
    </source>
</evidence>
<organism evidence="4">
    <name type="scientific">Brugia timori</name>
    <dbReference type="NCBI Taxonomy" id="42155"/>
    <lineage>
        <taxon>Eukaryota</taxon>
        <taxon>Metazoa</taxon>
        <taxon>Ecdysozoa</taxon>
        <taxon>Nematoda</taxon>
        <taxon>Chromadorea</taxon>
        <taxon>Rhabditida</taxon>
        <taxon>Spirurina</taxon>
        <taxon>Spiruromorpha</taxon>
        <taxon>Filarioidea</taxon>
        <taxon>Onchocercidae</taxon>
        <taxon>Brugia</taxon>
    </lineage>
</organism>
<reference evidence="4" key="1">
    <citation type="submission" date="2017-02" db="UniProtKB">
        <authorList>
            <consortium name="WormBaseParasite"/>
        </authorList>
    </citation>
    <scope>IDENTIFICATION</scope>
</reference>
<dbReference type="EMBL" id="UZAG01001274">
    <property type="protein sequence ID" value="VDO10879.1"/>
    <property type="molecule type" value="Genomic_DNA"/>
</dbReference>
<dbReference type="AlphaFoldDB" id="A0A0R3Q7S1"/>
<dbReference type="STRING" id="42155.A0A0R3Q7S1"/>
<keyword evidence="3" id="KW-1185">Reference proteome</keyword>
<gene>
    <name evidence="2" type="ORF">BTMF_LOCUS1703</name>
</gene>
<proteinExistence type="inferred from homology"/>
<dbReference type="Pfam" id="PF05811">
    <property type="entry name" value="DUF842"/>
    <property type="match status" value="1"/>
</dbReference>
<name>A0A0R3Q7S1_9BILA</name>
<dbReference type="Proteomes" id="UP000280834">
    <property type="component" value="Unassembled WGS sequence"/>
</dbReference>
<dbReference type="PANTHER" id="PTHR21096">
    <property type="entry name" value="PROTEIN FAM136A"/>
    <property type="match status" value="1"/>
</dbReference>
<evidence type="ECO:0000313" key="2">
    <source>
        <dbReference type="EMBL" id="VDO10879.1"/>
    </source>
</evidence>
<dbReference type="InterPro" id="IPR008560">
    <property type="entry name" value="DUF842_euk"/>
</dbReference>
<comment type="similarity">
    <text evidence="1">Belongs to the FAM136 family.</text>
</comment>
<accession>A0A0R3Q7S1</accession>
<dbReference type="GO" id="GO:0005737">
    <property type="term" value="C:cytoplasm"/>
    <property type="evidence" value="ECO:0007669"/>
    <property type="project" value="TreeGrafter"/>
</dbReference>
<dbReference type="WBParaSite" id="BTMF_0000237501-mRNA-1">
    <property type="protein sequence ID" value="BTMF_0000237501-mRNA-1"/>
    <property type="gene ID" value="BTMF_0000237501"/>
</dbReference>
<sequence length="159" mass="18284">MNLPEKRMKEAVDALIDDIDQSYLRGIHKKMFVCSSNCYDRSMNRDIVETCVEDCNKSVKSATGILQKELDNLQAQLNRCGMTCFDKATQKFGPDPAKYTEIQIKEFDEQLLNCACSCVDDHIRLLPNIRKRLIDSYQRFLNEADFLMLCSRIGKSPES</sequence>
<protein>
    <submittedName>
        <fullName evidence="4">Protein FAM136A</fullName>
    </submittedName>
</protein>
<evidence type="ECO:0000313" key="3">
    <source>
        <dbReference type="Proteomes" id="UP000280834"/>
    </source>
</evidence>